<name>A0AAV6K034_9ERIC</name>
<feature type="domain" description="CCHC-type" evidence="3">
    <location>
        <begin position="55"/>
        <end position="68"/>
    </location>
</feature>
<dbReference type="Proteomes" id="UP000823749">
    <property type="component" value="Chromosome 6"/>
</dbReference>
<dbReference type="GO" id="GO:0008270">
    <property type="term" value="F:zinc ion binding"/>
    <property type="evidence" value="ECO:0007669"/>
    <property type="project" value="UniProtKB-KW"/>
</dbReference>
<dbReference type="InterPro" id="IPR001878">
    <property type="entry name" value="Znf_CCHC"/>
</dbReference>
<keyword evidence="1" id="KW-0862">Zinc</keyword>
<accession>A0AAV6K034</accession>
<dbReference type="EMBL" id="JACTNZ010000006">
    <property type="protein sequence ID" value="KAG5545732.1"/>
    <property type="molecule type" value="Genomic_DNA"/>
</dbReference>
<proteinExistence type="predicted"/>
<evidence type="ECO:0000313" key="4">
    <source>
        <dbReference type="EMBL" id="KAG5545732.1"/>
    </source>
</evidence>
<dbReference type="GO" id="GO:0003676">
    <property type="term" value="F:nucleic acid binding"/>
    <property type="evidence" value="ECO:0007669"/>
    <property type="project" value="InterPro"/>
</dbReference>
<organism evidence="4 5">
    <name type="scientific">Rhododendron griersonianum</name>
    <dbReference type="NCBI Taxonomy" id="479676"/>
    <lineage>
        <taxon>Eukaryota</taxon>
        <taxon>Viridiplantae</taxon>
        <taxon>Streptophyta</taxon>
        <taxon>Embryophyta</taxon>
        <taxon>Tracheophyta</taxon>
        <taxon>Spermatophyta</taxon>
        <taxon>Magnoliopsida</taxon>
        <taxon>eudicotyledons</taxon>
        <taxon>Gunneridae</taxon>
        <taxon>Pentapetalae</taxon>
        <taxon>asterids</taxon>
        <taxon>Ericales</taxon>
        <taxon>Ericaceae</taxon>
        <taxon>Ericoideae</taxon>
        <taxon>Rhodoreae</taxon>
        <taxon>Rhododendron</taxon>
    </lineage>
</organism>
<evidence type="ECO:0000259" key="3">
    <source>
        <dbReference type="PROSITE" id="PS50158"/>
    </source>
</evidence>
<reference evidence="4 5" key="1">
    <citation type="submission" date="2020-08" db="EMBL/GenBank/DDBJ databases">
        <title>Plant Genome Project.</title>
        <authorList>
            <person name="Zhang R.-G."/>
        </authorList>
    </citation>
    <scope>NUCLEOTIDE SEQUENCE [LARGE SCALE GENOMIC DNA]</scope>
    <source>
        <strain evidence="4">WSP0</strain>
        <tissue evidence="4">Leaf</tissue>
    </source>
</reference>
<comment type="caution">
    <text evidence="4">The sequence shown here is derived from an EMBL/GenBank/DDBJ whole genome shotgun (WGS) entry which is preliminary data.</text>
</comment>
<protein>
    <recommendedName>
        <fullName evidence="3">CCHC-type domain-containing protein</fullName>
    </recommendedName>
</protein>
<evidence type="ECO:0000256" key="2">
    <source>
        <dbReference type="SAM" id="Coils"/>
    </source>
</evidence>
<keyword evidence="2" id="KW-0175">Coiled coil</keyword>
<sequence length="431" mass="49184">MRSLPKRFITKVEVLEYLPNFDSMKVEEIVDKNGGDKGSSKGKERKESKSLGPQCYECMGFGHIAQDCANKQKNKSYNVRTWDDSDSDEEENCGGNSIVMALGAYVHPHVSKFKLEDESVNGEDLINSESEEEESLEKAFNELYIESLRLTKTNIKLSSEVKNSDESYVKLKQELLEAQARVSQVENNRGSLVNELVEIKNMNVKLGIDLHASFESNKLLELKVANLQVELDKANAIFKRMNAGTEGVEEILDVQRPTSNKTRIGFYEASSSKQFEGTVNAVQPKEVTKKSQIINIAKNSAEKPHDMKKPNTPKFIPTCHFCGVKGHIRPNCFQLHGYPDTLLQYQHVSKNGGKYHRFGYGFDRTQWLRHRMTSHEKNMYVNPNHLYKTIEKAEKVKTRYIWMRKSNLRLYTNFINAIDDIGSSGDVDFAF</sequence>
<feature type="coiled-coil region" evidence="2">
    <location>
        <begin position="161"/>
        <end position="237"/>
    </location>
</feature>
<dbReference type="AlphaFoldDB" id="A0AAV6K034"/>
<keyword evidence="1" id="KW-0479">Metal-binding</keyword>
<dbReference type="PROSITE" id="PS50158">
    <property type="entry name" value="ZF_CCHC"/>
    <property type="match status" value="1"/>
</dbReference>
<keyword evidence="1" id="KW-0863">Zinc-finger</keyword>
<dbReference type="Gene3D" id="4.10.60.10">
    <property type="entry name" value="Zinc finger, CCHC-type"/>
    <property type="match status" value="1"/>
</dbReference>
<evidence type="ECO:0000313" key="5">
    <source>
        <dbReference type="Proteomes" id="UP000823749"/>
    </source>
</evidence>
<keyword evidence="5" id="KW-1185">Reference proteome</keyword>
<gene>
    <name evidence="4" type="ORF">RHGRI_018024</name>
</gene>
<evidence type="ECO:0000256" key="1">
    <source>
        <dbReference type="PROSITE-ProRule" id="PRU00047"/>
    </source>
</evidence>
<dbReference type="SMART" id="SM00343">
    <property type="entry name" value="ZnF_C2HC"/>
    <property type="match status" value="2"/>
</dbReference>